<reference evidence="2" key="1">
    <citation type="submission" date="2018-05" db="EMBL/GenBank/DDBJ databases">
        <authorList>
            <person name="Lanie J.A."/>
            <person name="Ng W.-L."/>
            <person name="Kazmierczak K.M."/>
            <person name="Andrzejewski T.M."/>
            <person name="Davidsen T.M."/>
            <person name="Wayne K.J."/>
            <person name="Tettelin H."/>
            <person name="Glass J.I."/>
            <person name="Rusch D."/>
            <person name="Podicherti R."/>
            <person name="Tsui H.-C.T."/>
            <person name="Winkler M.E."/>
        </authorList>
    </citation>
    <scope>NUCLEOTIDE SEQUENCE</scope>
</reference>
<dbReference type="EMBL" id="UINC01177292">
    <property type="protein sequence ID" value="SVD84854.1"/>
    <property type="molecule type" value="Genomic_DNA"/>
</dbReference>
<proteinExistence type="predicted"/>
<feature type="non-terminal residue" evidence="2">
    <location>
        <position position="110"/>
    </location>
</feature>
<feature type="transmembrane region" description="Helical" evidence="1">
    <location>
        <begin position="63"/>
        <end position="81"/>
    </location>
</feature>
<dbReference type="AlphaFoldDB" id="A0A382YNR7"/>
<feature type="transmembrane region" description="Helical" evidence="1">
    <location>
        <begin position="20"/>
        <end position="51"/>
    </location>
</feature>
<name>A0A382YNR7_9ZZZZ</name>
<protein>
    <submittedName>
        <fullName evidence="2">Uncharacterized protein</fullName>
    </submittedName>
</protein>
<evidence type="ECO:0000313" key="2">
    <source>
        <dbReference type="EMBL" id="SVD84854.1"/>
    </source>
</evidence>
<sequence length="110" mass="12344">VIVFITFINGQTYPLVGNFIWLPLGAVSLCYLLFGFRIFIAVFMAITFSSVWFHDASFDGIKIVHLVGTLAPLLAIASMKFFKLSNFFEGSKLVFQHLLFLAILTALFNT</sequence>
<keyword evidence="1" id="KW-0472">Membrane</keyword>
<evidence type="ECO:0000256" key="1">
    <source>
        <dbReference type="SAM" id="Phobius"/>
    </source>
</evidence>
<gene>
    <name evidence="2" type="ORF">METZ01_LOCUS437708</name>
</gene>
<organism evidence="2">
    <name type="scientific">marine metagenome</name>
    <dbReference type="NCBI Taxonomy" id="408172"/>
    <lineage>
        <taxon>unclassified sequences</taxon>
        <taxon>metagenomes</taxon>
        <taxon>ecological metagenomes</taxon>
    </lineage>
</organism>
<feature type="non-terminal residue" evidence="2">
    <location>
        <position position="1"/>
    </location>
</feature>
<keyword evidence="1" id="KW-1133">Transmembrane helix</keyword>
<accession>A0A382YNR7</accession>
<keyword evidence="1" id="KW-0812">Transmembrane</keyword>